<name>A0A1G7HWK2_9BACT</name>
<reference evidence="6 7" key="1">
    <citation type="submission" date="2016-10" db="EMBL/GenBank/DDBJ databases">
        <authorList>
            <person name="de Groot N.N."/>
        </authorList>
    </citation>
    <scope>NUCLEOTIDE SEQUENCE [LARGE SCALE GENOMIC DNA]</scope>
    <source>
        <strain evidence="6 7">GAS232</strain>
    </source>
</reference>
<protein>
    <submittedName>
        <fullName evidence="6">Iron complex transport system ATP-binding protein</fullName>
    </submittedName>
</protein>
<dbReference type="RefSeq" id="WP_331711405.1">
    <property type="nucleotide sequence ID" value="NZ_LT629690.1"/>
</dbReference>
<dbReference type="PANTHER" id="PTHR42734">
    <property type="entry name" value="METAL TRANSPORT SYSTEM ATP-BINDING PROTEIN TM_0124-RELATED"/>
    <property type="match status" value="1"/>
</dbReference>
<evidence type="ECO:0000259" key="5">
    <source>
        <dbReference type="PROSITE" id="PS50893"/>
    </source>
</evidence>
<dbReference type="GO" id="GO:0016887">
    <property type="term" value="F:ATP hydrolysis activity"/>
    <property type="evidence" value="ECO:0007669"/>
    <property type="project" value="InterPro"/>
</dbReference>
<feature type="domain" description="ABC transporter" evidence="5">
    <location>
        <begin position="10"/>
        <end position="255"/>
    </location>
</feature>
<dbReference type="PROSITE" id="PS50893">
    <property type="entry name" value="ABC_TRANSPORTER_2"/>
    <property type="match status" value="1"/>
</dbReference>
<dbReference type="InterPro" id="IPR003593">
    <property type="entry name" value="AAA+_ATPase"/>
</dbReference>
<dbReference type="Proteomes" id="UP000182427">
    <property type="component" value="Chromosome I"/>
</dbReference>
<dbReference type="SMART" id="SM00382">
    <property type="entry name" value="AAA"/>
    <property type="match status" value="1"/>
</dbReference>
<gene>
    <name evidence="6" type="ORF">SAMN05444167_1230</name>
</gene>
<organism evidence="6 7">
    <name type="scientific">Terriglobus roseus</name>
    <dbReference type="NCBI Taxonomy" id="392734"/>
    <lineage>
        <taxon>Bacteria</taxon>
        <taxon>Pseudomonadati</taxon>
        <taxon>Acidobacteriota</taxon>
        <taxon>Terriglobia</taxon>
        <taxon>Terriglobales</taxon>
        <taxon>Acidobacteriaceae</taxon>
        <taxon>Terriglobus</taxon>
    </lineage>
</organism>
<proteinExistence type="inferred from homology"/>
<dbReference type="EMBL" id="LT629690">
    <property type="protein sequence ID" value="SDF04636.1"/>
    <property type="molecule type" value="Genomic_DNA"/>
</dbReference>
<dbReference type="SUPFAM" id="SSF52540">
    <property type="entry name" value="P-loop containing nucleoside triphosphate hydrolases"/>
    <property type="match status" value="1"/>
</dbReference>
<keyword evidence="4 6" id="KW-0067">ATP-binding</keyword>
<dbReference type="InterPro" id="IPR017871">
    <property type="entry name" value="ABC_transporter-like_CS"/>
</dbReference>
<dbReference type="PANTHER" id="PTHR42734:SF6">
    <property type="entry name" value="MOLYBDATE IMPORT ATP-BINDING PROTEIN MOLC"/>
    <property type="match status" value="1"/>
</dbReference>
<dbReference type="InterPro" id="IPR050153">
    <property type="entry name" value="Metal_Ion_Import_ABC"/>
</dbReference>
<comment type="similarity">
    <text evidence="1">Belongs to the ABC transporter superfamily.</text>
</comment>
<keyword evidence="2" id="KW-0813">Transport</keyword>
<dbReference type="PROSITE" id="PS00211">
    <property type="entry name" value="ABC_TRANSPORTER_1"/>
    <property type="match status" value="1"/>
</dbReference>
<keyword evidence="3" id="KW-0547">Nucleotide-binding</keyword>
<dbReference type="Gene3D" id="3.40.50.300">
    <property type="entry name" value="P-loop containing nucleotide triphosphate hydrolases"/>
    <property type="match status" value="1"/>
</dbReference>
<evidence type="ECO:0000256" key="3">
    <source>
        <dbReference type="ARBA" id="ARBA00022741"/>
    </source>
</evidence>
<evidence type="ECO:0000313" key="7">
    <source>
        <dbReference type="Proteomes" id="UP000182427"/>
    </source>
</evidence>
<evidence type="ECO:0000313" key="6">
    <source>
        <dbReference type="EMBL" id="SDF04636.1"/>
    </source>
</evidence>
<sequence>MSAEELKPFLSFRNVNVMRGERTILHDIHLDMRRGERIAILGPNGCGKSTLIKAMTSEIYPLVQPGMHVEIFGRQRWDLTELKRKLGVVTSEPPSKSARHTTSFDAVLTGFFSSATLWPNLTVTDQMRELATVAMKHVGADQFAQQELGTLSAGQQKRVMIARALVGSGDTPEERMLLMDEPSNALDIAAQAELRNTMRSLVQLGTGLILVTHHIADIIPEIDRVLMMRDGRIVADGSREEMITEGKLYDLFGVRVNITEKDGYLHAW</sequence>
<dbReference type="Pfam" id="PF00005">
    <property type="entry name" value="ABC_tran"/>
    <property type="match status" value="1"/>
</dbReference>
<dbReference type="InterPro" id="IPR003439">
    <property type="entry name" value="ABC_transporter-like_ATP-bd"/>
</dbReference>
<accession>A0A1G7HWK2</accession>
<evidence type="ECO:0000256" key="4">
    <source>
        <dbReference type="ARBA" id="ARBA00022840"/>
    </source>
</evidence>
<dbReference type="AlphaFoldDB" id="A0A1G7HWK2"/>
<evidence type="ECO:0000256" key="1">
    <source>
        <dbReference type="ARBA" id="ARBA00005417"/>
    </source>
</evidence>
<dbReference type="GO" id="GO:0005524">
    <property type="term" value="F:ATP binding"/>
    <property type="evidence" value="ECO:0007669"/>
    <property type="project" value="UniProtKB-KW"/>
</dbReference>
<keyword evidence="7" id="KW-1185">Reference proteome</keyword>
<evidence type="ECO:0000256" key="2">
    <source>
        <dbReference type="ARBA" id="ARBA00022448"/>
    </source>
</evidence>
<dbReference type="InterPro" id="IPR027417">
    <property type="entry name" value="P-loop_NTPase"/>
</dbReference>